<evidence type="ECO:0000256" key="4">
    <source>
        <dbReference type="ARBA" id="ARBA00022729"/>
    </source>
</evidence>
<evidence type="ECO:0000256" key="6">
    <source>
        <dbReference type="PIRSR" id="PIRSR625705-1"/>
    </source>
</evidence>
<keyword evidence="9" id="KW-1185">Reference proteome</keyword>
<evidence type="ECO:0000313" key="9">
    <source>
        <dbReference type="Proteomes" id="UP000248817"/>
    </source>
</evidence>
<keyword evidence="4" id="KW-0732">Signal</keyword>
<comment type="catalytic activity">
    <reaction evidence="1">
        <text>Hydrolysis of terminal non-reducing N-acetyl-D-hexosamine residues in N-acetyl-beta-D-hexosaminides.</text>
        <dbReference type="EC" id="3.2.1.52"/>
    </reaction>
</comment>
<dbReference type="EMBL" id="KZ825492">
    <property type="protein sequence ID" value="PYI32453.1"/>
    <property type="molecule type" value="Genomic_DNA"/>
</dbReference>
<comment type="similarity">
    <text evidence="2">Belongs to the glycosyl hydrolase 20 family.</text>
</comment>
<keyword evidence="5" id="KW-0378">Hydrolase</keyword>
<dbReference type="AlphaFoldDB" id="A0A2V5IEF1"/>
<dbReference type="InterPro" id="IPR015883">
    <property type="entry name" value="Glyco_hydro_20_cat"/>
</dbReference>
<evidence type="ECO:0000256" key="2">
    <source>
        <dbReference type="ARBA" id="ARBA00006285"/>
    </source>
</evidence>
<evidence type="ECO:0000256" key="1">
    <source>
        <dbReference type="ARBA" id="ARBA00001231"/>
    </source>
</evidence>
<dbReference type="InterPro" id="IPR017853">
    <property type="entry name" value="GH"/>
</dbReference>
<dbReference type="Pfam" id="PF00728">
    <property type="entry name" value="Glyco_hydro_20"/>
    <property type="match status" value="1"/>
</dbReference>
<dbReference type="GO" id="GO:0030203">
    <property type="term" value="P:glycosaminoglycan metabolic process"/>
    <property type="evidence" value="ECO:0007669"/>
    <property type="project" value="TreeGrafter"/>
</dbReference>
<sequence length="303" mass="35222">MDEDSDLYPHRGFMLDTGRKFFPVNAILDLLTVLHEHRFNVFHWHIYDAESFPLHWPADRGLTDASIRYSHTQEYYTPSDIQTVVNYAQSLAIQVYPETDMPGHSDIWGLWRRELVVGTPDLQHPVAQLDIRDAQLHAYIADLVTTVDQYFQSPHYHHFGADEVAYIWGSDDDNRLFANYLHWLRCLRPNKSAIVWDDPLTDPGKQIDLATDWIIQTWHSGVTQEILRRGHRVIVSESDTFYIGNADADKISKFAFPDDANVLGFEVVWFTSQGDDPWDFRHNWVMQPIKAAAQIRRQGSNRT</sequence>
<evidence type="ECO:0000259" key="7">
    <source>
        <dbReference type="Pfam" id="PF00728"/>
    </source>
</evidence>
<dbReference type="InterPro" id="IPR025705">
    <property type="entry name" value="Beta_hexosaminidase_sua/sub"/>
</dbReference>
<dbReference type="Proteomes" id="UP000248817">
    <property type="component" value="Unassembled WGS sequence"/>
</dbReference>
<dbReference type="Gene3D" id="3.20.20.80">
    <property type="entry name" value="Glycosidases"/>
    <property type="match status" value="1"/>
</dbReference>
<dbReference type="PANTHER" id="PTHR22600:SF26">
    <property type="entry name" value="BETA-N-ACETYLHEXOSAMINIDASE"/>
    <property type="match status" value="1"/>
</dbReference>
<dbReference type="GO" id="GO:0005975">
    <property type="term" value="P:carbohydrate metabolic process"/>
    <property type="evidence" value="ECO:0007669"/>
    <property type="project" value="InterPro"/>
</dbReference>
<dbReference type="PANTHER" id="PTHR22600">
    <property type="entry name" value="BETA-HEXOSAMINIDASE"/>
    <property type="match status" value="1"/>
</dbReference>
<evidence type="ECO:0000313" key="8">
    <source>
        <dbReference type="EMBL" id="PYI32453.1"/>
    </source>
</evidence>
<dbReference type="EC" id="3.2.1.52" evidence="3"/>
<accession>A0A2V5IEF1</accession>
<gene>
    <name evidence="8" type="ORF">BP00DRAFT_424848</name>
</gene>
<reference evidence="8 9" key="1">
    <citation type="submission" date="2018-02" db="EMBL/GenBank/DDBJ databases">
        <title>The genomes of Aspergillus section Nigri reveals drivers in fungal speciation.</title>
        <authorList>
            <consortium name="DOE Joint Genome Institute"/>
            <person name="Vesth T.C."/>
            <person name="Nybo J."/>
            <person name="Theobald S."/>
            <person name="Brandl J."/>
            <person name="Frisvad J.C."/>
            <person name="Nielsen K.F."/>
            <person name="Lyhne E.K."/>
            <person name="Kogle M.E."/>
            <person name="Kuo A."/>
            <person name="Riley R."/>
            <person name="Clum A."/>
            <person name="Nolan M."/>
            <person name="Lipzen A."/>
            <person name="Salamov A."/>
            <person name="Henrissat B."/>
            <person name="Wiebenga A."/>
            <person name="De vries R.P."/>
            <person name="Grigoriev I.V."/>
            <person name="Mortensen U.H."/>
            <person name="Andersen M.R."/>
            <person name="Baker S.E."/>
        </authorList>
    </citation>
    <scope>NUCLEOTIDE SEQUENCE [LARGE SCALE GENOMIC DNA]</scope>
    <source>
        <strain evidence="8 9">CBS 114.80</strain>
    </source>
</reference>
<evidence type="ECO:0000256" key="3">
    <source>
        <dbReference type="ARBA" id="ARBA00012663"/>
    </source>
</evidence>
<feature type="active site" description="Proton donor" evidence="6">
    <location>
        <position position="163"/>
    </location>
</feature>
<proteinExistence type="inferred from homology"/>
<evidence type="ECO:0000256" key="5">
    <source>
        <dbReference type="ARBA" id="ARBA00022801"/>
    </source>
</evidence>
<dbReference type="GO" id="GO:0016020">
    <property type="term" value="C:membrane"/>
    <property type="evidence" value="ECO:0007669"/>
    <property type="project" value="TreeGrafter"/>
</dbReference>
<organism evidence="8 9">
    <name type="scientific">Aspergillus indologenus CBS 114.80</name>
    <dbReference type="NCBI Taxonomy" id="1450541"/>
    <lineage>
        <taxon>Eukaryota</taxon>
        <taxon>Fungi</taxon>
        <taxon>Dikarya</taxon>
        <taxon>Ascomycota</taxon>
        <taxon>Pezizomycotina</taxon>
        <taxon>Eurotiomycetes</taxon>
        <taxon>Eurotiomycetidae</taxon>
        <taxon>Eurotiales</taxon>
        <taxon>Aspergillaceae</taxon>
        <taxon>Aspergillus</taxon>
        <taxon>Aspergillus subgen. Circumdati</taxon>
    </lineage>
</organism>
<protein>
    <recommendedName>
        <fullName evidence="3">beta-N-acetylhexosaminidase</fullName>
        <ecNumber evidence="3">3.2.1.52</ecNumber>
    </recommendedName>
</protein>
<dbReference type="GO" id="GO:0004563">
    <property type="term" value="F:beta-N-acetylhexosaminidase activity"/>
    <property type="evidence" value="ECO:0007669"/>
    <property type="project" value="UniProtKB-EC"/>
</dbReference>
<name>A0A2V5IEF1_9EURO</name>
<dbReference type="PRINTS" id="PR00738">
    <property type="entry name" value="GLHYDRLASE20"/>
</dbReference>
<dbReference type="SUPFAM" id="SSF51445">
    <property type="entry name" value="(Trans)glycosidases"/>
    <property type="match status" value="1"/>
</dbReference>
<feature type="domain" description="Glycoside hydrolase family 20 catalytic" evidence="7">
    <location>
        <begin position="8"/>
        <end position="247"/>
    </location>
</feature>